<name>A0A2H1WZ57_SPOFR</name>
<evidence type="ECO:0000256" key="1">
    <source>
        <dbReference type="SAM" id="Phobius"/>
    </source>
</evidence>
<proteinExistence type="predicted"/>
<keyword evidence="1" id="KW-0812">Transmembrane</keyword>
<keyword evidence="1" id="KW-0472">Membrane</keyword>
<dbReference type="AlphaFoldDB" id="A0A2H1WZ57"/>
<gene>
    <name evidence="2" type="ORF">SFRICE_002109</name>
</gene>
<sequence length="163" mass="18959">MQRLSNKPEGIAEMHITICTYNKSHVIGGEPIAKYWTQFQTTCYYREICENSKKAHSDSTNCTYVDGVGLIAMKCVLEEYRNHRFTLRDVMARFWRIFLIWFLVYLAVAIPLWCTRGRKCGRAMLRHEWAGSTGHGELWESRARAEHEANTIRLKPGPDECNV</sequence>
<accession>A0A2H1WZ57</accession>
<organism evidence="2">
    <name type="scientific">Spodoptera frugiperda</name>
    <name type="common">Fall armyworm</name>
    <dbReference type="NCBI Taxonomy" id="7108"/>
    <lineage>
        <taxon>Eukaryota</taxon>
        <taxon>Metazoa</taxon>
        <taxon>Ecdysozoa</taxon>
        <taxon>Arthropoda</taxon>
        <taxon>Hexapoda</taxon>
        <taxon>Insecta</taxon>
        <taxon>Pterygota</taxon>
        <taxon>Neoptera</taxon>
        <taxon>Endopterygota</taxon>
        <taxon>Lepidoptera</taxon>
        <taxon>Glossata</taxon>
        <taxon>Ditrysia</taxon>
        <taxon>Noctuoidea</taxon>
        <taxon>Noctuidae</taxon>
        <taxon>Amphipyrinae</taxon>
        <taxon>Spodoptera</taxon>
    </lineage>
</organism>
<keyword evidence="1" id="KW-1133">Transmembrane helix</keyword>
<protein>
    <submittedName>
        <fullName evidence="2">SFRICE_002109</fullName>
    </submittedName>
</protein>
<evidence type="ECO:0000313" key="2">
    <source>
        <dbReference type="EMBL" id="SOQ58282.1"/>
    </source>
</evidence>
<feature type="transmembrane region" description="Helical" evidence="1">
    <location>
        <begin position="94"/>
        <end position="113"/>
    </location>
</feature>
<reference evidence="2" key="1">
    <citation type="submission" date="2016-07" db="EMBL/GenBank/DDBJ databases">
        <authorList>
            <person name="Bretaudeau A."/>
        </authorList>
    </citation>
    <scope>NUCLEOTIDE SEQUENCE</scope>
    <source>
        <strain evidence="2">Rice</strain>
        <tissue evidence="2">Whole body</tissue>
    </source>
</reference>
<dbReference type="EMBL" id="ODYU01012138">
    <property type="protein sequence ID" value="SOQ58282.1"/>
    <property type="molecule type" value="Genomic_DNA"/>
</dbReference>